<sequence>MLVEKQSIRLRDLSTPCPYSLHIPQKASNMFCKTLVIFAASVVVLVSAGKSSGRRDINNSCNAGPVQCCQ</sequence>
<dbReference type="EMBL" id="MU157850">
    <property type="protein sequence ID" value="KAF9528744.1"/>
    <property type="molecule type" value="Genomic_DNA"/>
</dbReference>
<comment type="caution">
    <text evidence="1">The sequence shown here is derived from an EMBL/GenBank/DDBJ whole genome shotgun (WGS) entry which is preliminary data.</text>
</comment>
<reference evidence="1" key="1">
    <citation type="submission" date="2020-11" db="EMBL/GenBank/DDBJ databases">
        <authorList>
            <consortium name="DOE Joint Genome Institute"/>
            <person name="Ahrendt S."/>
            <person name="Riley R."/>
            <person name="Andreopoulos W."/>
            <person name="Labutti K."/>
            <person name="Pangilinan J."/>
            <person name="Ruiz-Duenas F.J."/>
            <person name="Barrasa J.M."/>
            <person name="Sanchez-Garcia M."/>
            <person name="Camarero S."/>
            <person name="Miyauchi S."/>
            <person name="Serrano A."/>
            <person name="Linde D."/>
            <person name="Babiker R."/>
            <person name="Drula E."/>
            <person name="Ayuso-Fernandez I."/>
            <person name="Pacheco R."/>
            <person name="Padilla G."/>
            <person name="Ferreira P."/>
            <person name="Barriuso J."/>
            <person name="Kellner H."/>
            <person name="Castanera R."/>
            <person name="Alfaro M."/>
            <person name="Ramirez L."/>
            <person name="Pisabarro A.G."/>
            <person name="Kuo A."/>
            <person name="Tritt A."/>
            <person name="Lipzen A."/>
            <person name="He G."/>
            <person name="Yan M."/>
            <person name="Ng V."/>
            <person name="Cullen D."/>
            <person name="Martin F."/>
            <person name="Rosso M.-N."/>
            <person name="Henrissat B."/>
            <person name="Hibbett D."/>
            <person name="Martinez A.T."/>
            <person name="Grigoriev I.V."/>
        </authorList>
    </citation>
    <scope>NUCLEOTIDE SEQUENCE</scope>
    <source>
        <strain evidence="1">CBS 506.95</strain>
    </source>
</reference>
<dbReference type="Proteomes" id="UP000807306">
    <property type="component" value="Unassembled WGS sequence"/>
</dbReference>
<evidence type="ECO:0000313" key="2">
    <source>
        <dbReference type="Proteomes" id="UP000807306"/>
    </source>
</evidence>
<evidence type="ECO:0000313" key="1">
    <source>
        <dbReference type="EMBL" id="KAF9528744.1"/>
    </source>
</evidence>
<gene>
    <name evidence="1" type="ORF">CPB83DRAFT_853682</name>
</gene>
<accession>A0A9P6EHD5</accession>
<keyword evidence="2" id="KW-1185">Reference proteome</keyword>
<protein>
    <recommendedName>
        <fullName evidence="3">Hydrophobin</fullName>
    </recommendedName>
</protein>
<organism evidence="1 2">
    <name type="scientific">Crepidotus variabilis</name>
    <dbReference type="NCBI Taxonomy" id="179855"/>
    <lineage>
        <taxon>Eukaryota</taxon>
        <taxon>Fungi</taxon>
        <taxon>Dikarya</taxon>
        <taxon>Basidiomycota</taxon>
        <taxon>Agaricomycotina</taxon>
        <taxon>Agaricomycetes</taxon>
        <taxon>Agaricomycetidae</taxon>
        <taxon>Agaricales</taxon>
        <taxon>Agaricineae</taxon>
        <taxon>Crepidotaceae</taxon>
        <taxon>Crepidotus</taxon>
    </lineage>
</organism>
<name>A0A9P6EHD5_9AGAR</name>
<dbReference type="AlphaFoldDB" id="A0A9P6EHD5"/>
<proteinExistence type="predicted"/>
<evidence type="ECO:0008006" key="3">
    <source>
        <dbReference type="Google" id="ProtNLM"/>
    </source>
</evidence>